<name>Q5LUH2_RUEPO</name>
<dbReference type="PROSITE" id="PS50977">
    <property type="entry name" value="HTH_TETR_2"/>
    <property type="match status" value="1"/>
</dbReference>
<dbReference type="GO" id="GO:0019285">
    <property type="term" value="P:glycine betaine biosynthetic process from choline"/>
    <property type="evidence" value="ECO:0007669"/>
    <property type="project" value="UniProtKB-UniRule"/>
</dbReference>
<feature type="DNA-binding region" description="H-T-H motif" evidence="7 8">
    <location>
        <begin position="33"/>
        <end position="52"/>
    </location>
</feature>
<dbReference type="InterPro" id="IPR039538">
    <property type="entry name" value="BetI_C"/>
</dbReference>
<dbReference type="KEGG" id="sil:SPO1082"/>
<comment type="function">
    <text evidence="7">Repressor involved in choline regulation of the bet genes.</text>
</comment>
<dbReference type="eggNOG" id="COG1309">
    <property type="taxonomic scope" value="Bacteria"/>
</dbReference>
<keyword evidence="11" id="KW-1185">Reference proteome</keyword>
<organism evidence="10 11">
    <name type="scientific">Ruegeria pomeroyi (strain ATCC 700808 / DSM 15171 / DSS-3)</name>
    <name type="common">Silicibacter pomeroyi</name>
    <dbReference type="NCBI Taxonomy" id="246200"/>
    <lineage>
        <taxon>Bacteria</taxon>
        <taxon>Pseudomonadati</taxon>
        <taxon>Pseudomonadota</taxon>
        <taxon>Alphaproteobacteria</taxon>
        <taxon>Rhodobacterales</taxon>
        <taxon>Roseobacteraceae</taxon>
        <taxon>Ruegeria</taxon>
    </lineage>
</organism>
<dbReference type="GO" id="GO:0045892">
    <property type="term" value="P:negative regulation of DNA-templated transcription"/>
    <property type="evidence" value="ECO:0007669"/>
    <property type="project" value="UniProtKB-UniRule"/>
</dbReference>
<comment type="pathway">
    <text evidence="1 7">Amine and polyamine biosynthesis; betaine biosynthesis via choline pathway [regulation].</text>
</comment>
<dbReference type="Pfam" id="PF00440">
    <property type="entry name" value="TetR_N"/>
    <property type="match status" value="1"/>
</dbReference>
<evidence type="ECO:0000256" key="7">
    <source>
        <dbReference type="HAMAP-Rule" id="MF_00768"/>
    </source>
</evidence>
<dbReference type="PaxDb" id="246200-SPO1082"/>
<evidence type="ECO:0000256" key="2">
    <source>
        <dbReference type="ARBA" id="ARBA00022491"/>
    </source>
</evidence>
<comment type="function">
    <text evidence="6">Repressor involved in the biosynthesis of the osmoprotectant glycine betaine. It represses transcription of the choline transporter BetT and the genes of BetAB involved in the synthesis of glycine betaine.</text>
</comment>
<dbReference type="Gene3D" id="1.10.357.10">
    <property type="entry name" value="Tetracycline Repressor, domain 2"/>
    <property type="match status" value="1"/>
</dbReference>
<dbReference type="GO" id="GO:0003677">
    <property type="term" value="F:DNA binding"/>
    <property type="evidence" value="ECO:0007669"/>
    <property type="project" value="UniProtKB-UniRule"/>
</dbReference>
<dbReference type="HOGENOM" id="CLU_069356_15_4_5"/>
<dbReference type="GO" id="GO:0003700">
    <property type="term" value="F:DNA-binding transcription factor activity"/>
    <property type="evidence" value="ECO:0007669"/>
    <property type="project" value="UniProtKB-UniRule"/>
</dbReference>
<dbReference type="SMR" id="Q5LUH2"/>
<dbReference type="InterPro" id="IPR001647">
    <property type="entry name" value="HTH_TetR"/>
</dbReference>
<dbReference type="InterPro" id="IPR036271">
    <property type="entry name" value="Tet_transcr_reg_TetR-rel_C_sf"/>
</dbReference>
<evidence type="ECO:0000256" key="8">
    <source>
        <dbReference type="PROSITE-ProRule" id="PRU00335"/>
    </source>
</evidence>
<evidence type="ECO:0000256" key="5">
    <source>
        <dbReference type="ARBA" id="ARBA00023163"/>
    </source>
</evidence>
<proteinExistence type="inferred from homology"/>
<dbReference type="SUPFAM" id="SSF46689">
    <property type="entry name" value="Homeodomain-like"/>
    <property type="match status" value="1"/>
</dbReference>
<dbReference type="STRING" id="246200.SPO1082"/>
<evidence type="ECO:0000256" key="4">
    <source>
        <dbReference type="ARBA" id="ARBA00023125"/>
    </source>
</evidence>
<dbReference type="NCBIfam" id="TIGR03384">
    <property type="entry name" value="betaine_BetI"/>
    <property type="match status" value="1"/>
</dbReference>
<protein>
    <recommendedName>
        <fullName evidence="7">HTH-type transcriptional regulator BetI</fullName>
    </recommendedName>
</protein>
<dbReference type="EMBL" id="CP000031">
    <property type="protein sequence ID" value="AAV94382.1"/>
    <property type="molecule type" value="Genomic_DNA"/>
</dbReference>
<keyword evidence="4 7" id="KW-0238">DNA-binding</keyword>
<evidence type="ECO:0000256" key="6">
    <source>
        <dbReference type="ARBA" id="ARBA00024936"/>
    </source>
</evidence>
<reference evidence="10 11" key="1">
    <citation type="journal article" date="2004" name="Nature">
        <title>Genome sequence of Silicibacter pomeroyi reveals adaptations to the marine environment.</title>
        <authorList>
            <person name="Moran M.A."/>
            <person name="Buchan A."/>
            <person name="Gonzalez J.M."/>
            <person name="Heidelberg J.F."/>
            <person name="Whitman W.B."/>
            <person name="Kiene R.P."/>
            <person name="Henriksen J.R."/>
            <person name="King G.M."/>
            <person name="Belas R."/>
            <person name="Fuqua C."/>
            <person name="Brinkac L."/>
            <person name="Lewis M."/>
            <person name="Johri S."/>
            <person name="Weaver B."/>
            <person name="Pai G."/>
            <person name="Eisen J.A."/>
            <person name="Rahe E."/>
            <person name="Sheldon W.M."/>
            <person name="Ye W."/>
            <person name="Miller T.R."/>
            <person name="Carlton J."/>
            <person name="Rasko D.A."/>
            <person name="Paulsen I.T."/>
            <person name="Ren Q."/>
            <person name="Daugherty S.C."/>
            <person name="Deboy R.T."/>
            <person name="Dodson R.J."/>
            <person name="Durkin A.S."/>
            <person name="Madupu R."/>
            <person name="Nelson W.C."/>
            <person name="Sullivan S.A."/>
            <person name="Rosovitz M.J."/>
            <person name="Haft D.H."/>
            <person name="Selengut J."/>
            <person name="Ward N."/>
        </authorList>
    </citation>
    <scope>NUCLEOTIDE SEQUENCE [LARGE SCALE GENOMIC DNA]</scope>
    <source>
        <strain evidence="11">ATCC 700808 / DSM 15171 / DSS-3</strain>
    </source>
</reference>
<dbReference type="InterPro" id="IPR009057">
    <property type="entry name" value="Homeodomain-like_sf"/>
</dbReference>
<feature type="domain" description="HTH tetR-type" evidence="9">
    <location>
        <begin position="10"/>
        <end position="70"/>
    </location>
</feature>
<evidence type="ECO:0000313" key="10">
    <source>
        <dbReference type="EMBL" id="AAV94382.1"/>
    </source>
</evidence>
<evidence type="ECO:0000313" key="11">
    <source>
        <dbReference type="Proteomes" id="UP000001023"/>
    </source>
</evidence>
<dbReference type="UniPathway" id="UPA00529"/>
<reference evidence="10 11" key="2">
    <citation type="journal article" date="2014" name="Stand. Genomic Sci.">
        <title>An updated genome annotation for the model marine bacterium Ruegeria pomeroyi DSS-3.</title>
        <authorList>
            <person name="Rivers A.R."/>
            <person name="Smith C.B."/>
            <person name="Moran M.A."/>
        </authorList>
    </citation>
    <scope>GENOME REANNOTATION</scope>
    <source>
        <strain evidence="11">ATCC 700808 / DSM 15171 / DSS-3</strain>
    </source>
</reference>
<keyword evidence="3 7" id="KW-0805">Transcription regulation</keyword>
<evidence type="ECO:0000259" key="9">
    <source>
        <dbReference type="PROSITE" id="PS50977"/>
    </source>
</evidence>
<dbReference type="InterPro" id="IPR017757">
    <property type="entry name" value="Tscrpt_rep_BetI"/>
</dbReference>
<sequence>MGMPKIGMEPIRRDAIVKATIAELGVQKSLDVTVSQIAKRAGMSSALAHHYFGGKDQIFLAAMRHILSEFGDEARAEMKGSTPADRPQAIVRACFAHSCFTPDVIAAWMTFYVLSQTNDDALRLWRIYQSRLYSNLVHALRPVVRNPGEVANDLRALIDGLYIQAALGAPGEPDLACAHALRVLDTLIEAGR</sequence>
<dbReference type="Proteomes" id="UP000001023">
    <property type="component" value="Chromosome"/>
</dbReference>
<dbReference type="HAMAP" id="MF_00768">
    <property type="entry name" value="HTH_type_BetI"/>
    <property type="match status" value="1"/>
</dbReference>
<dbReference type="Pfam" id="PF13977">
    <property type="entry name" value="TetR_C_6"/>
    <property type="match status" value="1"/>
</dbReference>
<dbReference type="AlphaFoldDB" id="Q5LUH2"/>
<evidence type="ECO:0000256" key="1">
    <source>
        <dbReference type="ARBA" id="ARBA00004719"/>
    </source>
</evidence>
<dbReference type="NCBIfam" id="NF001978">
    <property type="entry name" value="PRK00767.1"/>
    <property type="match status" value="1"/>
</dbReference>
<keyword evidence="2 7" id="KW-0678">Repressor</keyword>
<dbReference type="SUPFAM" id="SSF48498">
    <property type="entry name" value="Tetracyclin repressor-like, C-terminal domain"/>
    <property type="match status" value="1"/>
</dbReference>
<evidence type="ECO:0000256" key="3">
    <source>
        <dbReference type="ARBA" id="ARBA00023015"/>
    </source>
</evidence>
<accession>Q5LUH2</accession>
<keyword evidence="5 7" id="KW-0804">Transcription</keyword>
<gene>
    <name evidence="7 10" type="primary">betI</name>
    <name evidence="10" type="ordered locus">SPO1082</name>
</gene>